<feature type="transmembrane region" description="Helical" evidence="4">
    <location>
        <begin position="301"/>
        <end position="322"/>
    </location>
</feature>
<evidence type="ECO:0000256" key="4">
    <source>
        <dbReference type="SAM" id="Phobius"/>
    </source>
</evidence>
<evidence type="ECO:0000256" key="3">
    <source>
        <dbReference type="ARBA" id="ARBA00022679"/>
    </source>
</evidence>
<feature type="transmembrane region" description="Helical" evidence="4">
    <location>
        <begin position="342"/>
        <end position="366"/>
    </location>
</feature>
<evidence type="ECO:0000256" key="1">
    <source>
        <dbReference type="ARBA" id="ARBA00006739"/>
    </source>
</evidence>
<dbReference type="PANTHER" id="PTHR43630:SF1">
    <property type="entry name" value="POLY-BETA-1,6-N-ACETYL-D-GLUCOSAMINE SYNTHASE"/>
    <property type="match status" value="1"/>
</dbReference>
<dbReference type="Proteomes" id="UP000250223">
    <property type="component" value="Unassembled WGS sequence"/>
</dbReference>
<dbReference type="GO" id="GO:0016757">
    <property type="term" value="F:glycosyltransferase activity"/>
    <property type="evidence" value="ECO:0007669"/>
    <property type="project" value="UniProtKB-KW"/>
</dbReference>
<dbReference type="InterPro" id="IPR029044">
    <property type="entry name" value="Nucleotide-diphossugar_trans"/>
</dbReference>
<evidence type="ECO:0000313" key="5">
    <source>
        <dbReference type="EMBL" id="SQB33941.1"/>
    </source>
</evidence>
<dbReference type="Gene3D" id="3.90.550.10">
    <property type="entry name" value="Spore Coat Polysaccharide Biosynthesis Protein SpsA, Chain A"/>
    <property type="match status" value="1"/>
</dbReference>
<keyword evidence="4" id="KW-0472">Membrane</keyword>
<feature type="transmembrane region" description="Helical" evidence="4">
    <location>
        <begin position="378"/>
        <end position="401"/>
    </location>
</feature>
<keyword evidence="2 5" id="KW-0328">Glycosyltransferase</keyword>
<dbReference type="AlphaFoldDB" id="A0A2X2W7K1"/>
<organism evidence="5 6">
    <name type="scientific">Clostridium cochlearium</name>
    <dbReference type="NCBI Taxonomy" id="1494"/>
    <lineage>
        <taxon>Bacteria</taxon>
        <taxon>Bacillati</taxon>
        <taxon>Bacillota</taxon>
        <taxon>Clostridia</taxon>
        <taxon>Eubacteriales</taxon>
        <taxon>Clostridiaceae</taxon>
        <taxon>Clostridium</taxon>
    </lineage>
</organism>
<dbReference type="EC" id="2.4.1.-" evidence="5"/>
<keyword evidence="4" id="KW-1133">Transmembrane helix</keyword>
<keyword evidence="3 5" id="KW-0808">Transferase</keyword>
<dbReference type="PANTHER" id="PTHR43630">
    <property type="entry name" value="POLY-BETA-1,6-N-ACETYL-D-GLUCOSAMINE SYNTHASE"/>
    <property type="match status" value="1"/>
</dbReference>
<sequence>MAILSDIIHEITKFITWTVFVISMYYLIISFFGIWIKKDEKKCKPKNKFALVVAAHNEEIVIRNIVHSLKELDYPKEFYDIFVIADNCTDRTAERARKEGAIVYERFNKEKRGKGYALEWMFNKIFKMTNGYNAVVVFDADNLVHKNFLNEMNKRMIKGDKVIQGYLDSKNPEDTWITGSYSISFWTSNRMFQLSRSNLGLSNQLGGTGFCIDINVLKEIGWGATCLTEDLEFSCKLVLNGYKVSWAHEAIIYDEKPLTLKQSWSQRRRWMQGFADVSNRYFLKLIKKAVKDLDFKALDCALYSIQPIIILLFGFSMAMSTINYVNRALDMILNINEVLSMYIMNFNMVTFSAIIISVFQFIYTPFILILENKLDLKIFFYYIIYPIYAVTWIPISIQGILRKNDKEWSHTTHTRNVKINDLKKVN</sequence>
<accession>A0A2X2W7K1</accession>
<evidence type="ECO:0000313" key="6">
    <source>
        <dbReference type="Proteomes" id="UP000250223"/>
    </source>
</evidence>
<dbReference type="Pfam" id="PF13641">
    <property type="entry name" value="Glyco_tranf_2_3"/>
    <property type="match status" value="1"/>
</dbReference>
<proteinExistence type="inferred from homology"/>
<gene>
    <name evidence="5" type="primary">icaA_2</name>
    <name evidence="5" type="ORF">NCTC13028_00819</name>
</gene>
<dbReference type="EMBL" id="UAWC01000003">
    <property type="protein sequence ID" value="SQB33941.1"/>
    <property type="molecule type" value="Genomic_DNA"/>
</dbReference>
<feature type="transmembrane region" description="Helical" evidence="4">
    <location>
        <begin position="14"/>
        <end position="36"/>
    </location>
</feature>
<dbReference type="SUPFAM" id="SSF53448">
    <property type="entry name" value="Nucleotide-diphospho-sugar transferases"/>
    <property type="match status" value="1"/>
</dbReference>
<evidence type="ECO:0000256" key="2">
    <source>
        <dbReference type="ARBA" id="ARBA00022676"/>
    </source>
</evidence>
<name>A0A2X2W7K1_CLOCO</name>
<dbReference type="CDD" id="cd06438">
    <property type="entry name" value="EpsO_like"/>
    <property type="match status" value="1"/>
</dbReference>
<reference evidence="5 6" key="1">
    <citation type="submission" date="2018-06" db="EMBL/GenBank/DDBJ databases">
        <authorList>
            <consortium name="Pathogen Informatics"/>
            <person name="Doyle S."/>
        </authorList>
    </citation>
    <scope>NUCLEOTIDE SEQUENCE [LARGE SCALE GENOMIC DNA]</scope>
    <source>
        <strain evidence="5 6">NCTC13028</strain>
    </source>
</reference>
<keyword evidence="4" id="KW-0812">Transmembrane</keyword>
<comment type="similarity">
    <text evidence="1">Belongs to the glycosyltransferase 2 family.</text>
</comment>
<protein>
    <submittedName>
        <fullName evidence="5">N-acetylglucosaminyltransferase</fullName>
        <ecNumber evidence="5">2.4.1.-</ecNumber>
    </submittedName>
</protein>
<dbReference type="RefSeq" id="WP_111921295.1">
    <property type="nucleotide sequence ID" value="NZ_JAAZKZ010000104.1"/>
</dbReference>